<dbReference type="AlphaFoldDB" id="A0A834WME0"/>
<feature type="region of interest" description="Disordered" evidence="1">
    <location>
        <begin position="91"/>
        <end position="114"/>
    </location>
</feature>
<feature type="compositionally biased region" description="Polar residues" evidence="1">
    <location>
        <begin position="91"/>
        <end position="105"/>
    </location>
</feature>
<feature type="compositionally biased region" description="Polar residues" evidence="1">
    <location>
        <begin position="146"/>
        <end position="169"/>
    </location>
</feature>
<feature type="region of interest" description="Disordered" evidence="1">
    <location>
        <begin position="131"/>
        <end position="219"/>
    </location>
</feature>
<organism evidence="2 3">
    <name type="scientific">Senna tora</name>
    <dbReference type="NCBI Taxonomy" id="362788"/>
    <lineage>
        <taxon>Eukaryota</taxon>
        <taxon>Viridiplantae</taxon>
        <taxon>Streptophyta</taxon>
        <taxon>Embryophyta</taxon>
        <taxon>Tracheophyta</taxon>
        <taxon>Spermatophyta</taxon>
        <taxon>Magnoliopsida</taxon>
        <taxon>eudicotyledons</taxon>
        <taxon>Gunneridae</taxon>
        <taxon>Pentapetalae</taxon>
        <taxon>rosids</taxon>
        <taxon>fabids</taxon>
        <taxon>Fabales</taxon>
        <taxon>Fabaceae</taxon>
        <taxon>Caesalpinioideae</taxon>
        <taxon>Cassia clade</taxon>
        <taxon>Senna</taxon>
    </lineage>
</organism>
<feature type="compositionally biased region" description="Polar residues" evidence="1">
    <location>
        <begin position="208"/>
        <end position="219"/>
    </location>
</feature>
<dbReference type="Proteomes" id="UP000634136">
    <property type="component" value="Unassembled WGS sequence"/>
</dbReference>
<evidence type="ECO:0008006" key="4">
    <source>
        <dbReference type="Google" id="ProtNLM"/>
    </source>
</evidence>
<reference evidence="2" key="1">
    <citation type="submission" date="2020-09" db="EMBL/GenBank/DDBJ databases">
        <title>Genome-Enabled Discovery of Anthraquinone Biosynthesis in Senna tora.</title>
        <authorList>
            <person name="Kang S.-H."/>
            <person name="Pandey R.P."/>
            <person name="Lee C.-M."/>
            <person name="Sim J.-S."/>
            <person name="Jeong J.-T."/>
            <person name="Choi B.-S."/>
            <person name="Jung M."/>
            <person name="Ginzburg D."/>
            <person name="Zhao K."/>
            <person name="Won S.Y."/>
            <person name="Oh T.-J."/>
            <person name="Yu Y."/>
            <person name="Kim N.-H."/>
            <person name="Lee O.R."/>
            <person name="Lee T.-H."/>
            <person name="Bashyal P."/>
            <person name="Kim T.-S."/>
            <person name="Lee W.-H."/>
            <person name="Kawkins C."/>
            <person name="Kim C.-K."/>
            <person name="Kim J.S."/>
            <person name="Ahn B.O."/>
            <person name="Rhee S.Y."/>
            <person name="Sohng J.K."/>
        </authorList>
    </citation>
    <scope>NUCLEOTIDE SEQUENCE</scope>
    <source>
        <tissue evidence="2">Leaf</tissue>
    </source>
</reference>
<feature type="compositionally biased region" description="Polar residues" evidence="1">
    <location>
        <begin position="182"/>
        <end position="199"/>
    </location>
</feature>
<feature type="compositionally biased region" description="Polar residues" evidence="1">
    <location>
        <begin position="249"/>
        <end position="270"/>
    </location>
</feature>
<name>A0A834WME0_9FABA</name>
<keyword evidence="3" id="KW-1185">Reference proteome</keyword>
<dbReference type="EMBL" id="JAAIUW010000007">
    <property type="protein sequence ID" value="KAF7824586.1"/>
    <property type="molecule type" value="Genomic_DNA"/>
</dbReference>
<gene>
    <name evidence="2" type="ORF">G2W53_022730</name>
</gene>
<comment type="caution">
    <text evidence="2">The sequence shown here is derived from an EMBL/GenBank/DDBJ whole genome shotgun (WGS) entry which is preliminary data.</text>
</comment>
<sequence>MSTVSSGASASTASSSSKTYSLFNLSSQAALVKLDRSNYIVWEANVLPMIIDQVGLTWEDASSALMAYETKLEHQNQFSAMTIPPVANVAQSSDLESPKNASSDKTPWRFLNRRAPPSSNECIVPFIIQSTDASSPHPAPRVINATDPTASSNSSPARTPMVNSSQNPLHSDSRDSVRHSRATQSNVNIDLGRDTSQSSEHSEFGPTCEQNDTSQLSDQAQQPLNQHIMMTRSRAGIYKPKTPYIGAVSSPSGSCVQNPQDLEPKSVQNP</sequence>
<feature type="region of interest" description="Disordered" evidence="1">
    <location>
        <begin position="248"/>
        <end position="270"/>
    </location>
</feature>
<evidence type="ECO:0000313" key="2">
    <source>
        <dbReference type="EMBL" id="KAF7824586.1"/>
    </source>
</evidence>
<evidence type="ECO:0000256" key="1">
    <source>
        <dbReference type="SAM" id="MobiDB-lite"/>
    </source>
</evidence>
<accession>A0A834WME0</accession>
<proteinExistence type="predicted"/>
<evidence type="ECO:0000313" key="3">
    <source>
        <dbReference type="Proteomes" id="UP000634136"/>
    </source>
</evidence>
<protein>
    <recommendedName>
        <fullName evidence="4">Retrotransposon Copia-like N-terminal domain-containing protein</fullName>
    </recommendedName>
</protein>